<dbReference type="PANTHER" id="PTHR30595">
    <property type="entry name" value="GLPR-RELATED TRANSCRIPTIONAL REPRESSOR"/>
    <property type="match status" value="1"/>
</dbReference>
<dbReference type="EMBL" id="WJMZ01000002">
    <property type="protein sequence ID" value="MRG83174.1"/>
    <property type="molecule type" value="Genomic_DNA"/>
</dbReference>
<dbReference type="EMBL" id="NGPX01000055">
    <property type="protein sequence ID" value="OYS92841.1"/>
    <property type="molecule type" value="Genomic_DNA"/>
</dbReference>
<evidence type="ECO:0000313" key="3">
    <source>
        <dbReference type="EMBL" id="OYS92841.1"/>
    </source>
</evidence>
<dbReference type="Pfam" id="PF04326">
    <property type="entry name" value="SLFN_AlbA_2"/>
    <property type="match status" value="1"/>
</dbReference>
<dbReference type="AlphaFoldDB" id="A0A256V719"/>
<dbReference type="Gene3D" id="3.30.950.30">
    <property type="entry name" value="Schlafen, AAA domain"/>
    <property type="match status" value="1"/>
</dbReference>
<comment type="caution">
    <text evidence="3">The sequence shown here is derived from an EMBL/GenBank/DDBJ whole genome shotgun (WGS) entry which is preliminary data.</text>
</comment>
<evidence type="ECO:0000313" key="2">
    <source>
        <dbReference type="EMBL" id="MRG83174.1"/>
    </source>
</evidence>
<reference evidence="2 5" key="3">
    <citation type="submission" date="2019-11" db="EMBL/GenBank/DDBJ databases">
        <title>Draft genome sequence of 12 host-associated Lactobacillus reuteri rodent strains.</title>
        <authorList>
            <person name="Zhang S."/>
            <person name="Ozcam M."/>
            <person name="Van Pijkeren J.P."/>
        </authorList>
    </citation>
    <scope>NUCLEOTIDE SEQUENCE [LARGE SCALE GENOMIC DNA]</scope>
    <source>
        <strain evidence="2 5">L1604-1</strain>
    </source>
</reference>
<dbReference type="Proteomes" id="UP000216681">
    <property type="component" value="Unassembled WGS sequence"/>
</dbReference>
<proteinExistence type="predicted"/>
<evidence type="ECO:0000259" key="1">
    <source>
        <dbReference type="Pfam" id="PF04326"/>
    </source>
</evidence>
<dbReference type="Pfam" id="PF13749">
    <property type="entry name" value="HATPase_c_4"/>
    <property type="match status" value="1"/>
</dbReference>
<reference evidence="3 4" key="2">
    <citation type="submission" date="2017-09" db="EMBL/GenBank/DDBJ databases">
        <title>Tripartite evolution among Lactobacillus johnsonii, Lactobacillus taiwanensis, Lactobacillus reuteri and their rodent host.</title>
        <authorList>
            <person name="Wang T."/>
            <person name="Knowles S."/>
            <person name="Cheng C."/>
        </authorList>
    </citation>
    <scope>NUCLEOTIDE SEQUENCE [LARGE SCALE GENOMIC DNA]</scope>
    <source>
        <strain evidence="3 4">105n</strain>
    </source>
</reference>
<dbReference type="InterPro" id="IPR007421">
    <property type="entry name" value="Schlafen_AlbA_2_dom"/>
</dbReference>
<evidence type="ECO:0000313" key="4">
    <source>
        <dbReference type="Proteomes" id="UP000216681"/>
    </source>
</evidence>
<feature type="domain" description="Schlafen AlbA-2" evidence="1">
    <location>
        <begin position="29"/>
        <end position="155"/>
    </location>
</feature>
<dbReference type="Proteomes" id="UP000441557">
    <property type="component" value="Unassembled WGS sequence"/>
</dbReference>
<name>A0A256V719_LIMRT</name>
<organism evidence="3 4">
    <name type="scientific">Limosilactobacillus reuteri</name>
    <name type="common">Lactobacillus reuteri</name>
    <dbReference type="NCBI Taxonomy" id="1598"/>
    <lineage>
        <taxon>Bacteria</taxon>
        <taxon>Bacillati</taxon>
        <taxon>Bacillota</taxon>
        <taxon>Bacilli</taxon>
        <taxon>Lactobacillales</taxon>
        <taxon>Lactobacillaceae</taxon>
        <taxon>Limosilactobacillus</taxon>
    </lineage>
</organism>
<accession>A0A256V719</accession>
<protein>
    <recommendedName>
        <fullName evidence="1">Schlafen AlbA-2 domain-containing protein</fullName>
    </recommendedName>
</protein>
<dbReference type="InterPro" id="IPR038475">
    <property type="entry name" value="RecG_C_sf"/>
</dbReference>
<dbReference type="Gene3D" id="3.30.565.60">
    <property type="match status" value="1"/>
</dbReference>
<evidence type="ECO:0000313" key="5">
    <source>
        <dbReference type="Proteomes" id="UP000441557"/>
    </source>
</evidence>
<sequence>MLYICNNNYCLYMFGGSTRLESIKSLVPENRHLEYKECRENRLPTSIWETVSAFANTDGGKIILGVKEIKKKHLNIPVGITDEDKLKTDFLNTQKSGKLSKMVVKESDFETKNISDRKLLIINVNKISFTKRPIYLDDDIRKTYIRENESDRKANGDELKIFLRDADSNTDSELLDNFSMDDLNKVDIQNYYLELQDKNNDLFSDLSLEEFLKSMGLIKRDRSQENAPFKLTSAALLLFGKFNSITDVFPNFFLDFIEKTSPSSVDYDDRVFTSNELGHPQNIYSFYRIVAAKIDNNIKNGFVLRGDRRVDAGEDFKRITRESIVNSLVHADYSSKRTTKISMYDDYIEFDNPGEMRVSSLDFIQGGTSIARNPKIFDAFIRARLGEHTGSGGYRIYKTAGELKLRTPIISSSIINTKLILWKIPLIDSILKDMPEELRPTYKRIAEKLVVSYSDLKDLYASSYQGHNIINELVDKKYVKRSGKGKGTKYYLPSDDPSVRMSLNSYIQENLLGH</sequence>
<dbReference type="InterPro" id="IPR038461">
    <property type="entry name" value="Schlafen_AlbA_2_dom_sf"/>
</dbReference>
<gene>
    <name evidence="3" type="ORF">CBG15_08395</name>
    <name evidence="2" type="ORF">GIX80_02015</name>
</gene>
<reference evidence="3 4" key="1">
    <citation type="submission" date="2017-05" db="EMBL/GenBank/DDBJ databases">
        <authorList>
            <person name="Lin X.B."/>
            <person name="Stothard P."/>
            <person name="Tasseva G."/>
            <person name="Walter J."/>
        </authorList>
    </citation>
    <scope>NUCLEOTIDE SEQUENCE [LARGE SCALE GENOMIC DNA]</scope>
    <source>
        <strain evidence="3 4">105n</strain>
    </source>
</reference>
<dbReference type="PANTHER" id="PTHR30595:SF6">
    <property type="entry name" value="SCHLAFEN ALBA-2 DOMAIN-CONTAINING PROTEIN"/>
    <property type="match status" value="1"/>
</dbReference>